<dbReference type="AlphaFoldDB" id="A0A9E3LS98"/>
<organism evidence="1 2">
    <name type="scientific">Pelatocladus maniniholoensis HA4357-MV3</name>
    <dbReference type="NCBI Taxonomy" id="1117104"/>
    <lineage>
        <taxon>Bacteria</taxon>
        <taxon>Bacillati</taxon>
        <taxon>Cyanobacteriota</taxon>
        <taxon>Cyanophyceae</taxon>
        <taxon>Nostocales</taxon>
        <taxon>Nostocaceae</taxon>
        <taxon>Pelatocladus</taxon>
    </lineage>
</organism>
<comment type="caution">
    <text evidence="1">The sequence shown here is derived from an EMBL/GenBank/DDBJ whole genome shotgun (WGS) entry which is preliminary data.</text>
</comment>
<dbReference type="NCBIfam" id="NF033528">
    <property type="entry name" value="lasso_cyano"/>
    <property type="match status" value="1"/>
</dbReference>
<evidence type="ECO:0000313" key="2">
    <source>
        <dbReference type="Proteomes" id="UP000813215"/>
    </source>
</evidence>
<dbReference type="EMBL" id="JAHHHW010000071">
    <property type="protein sequence ID" value="MBW4431547.1"/>
    <property type="molecule type" value="Genomic_DNA"/>
</dbReference>
<reference evidence="1" key="2">
    <citation type="journal article" date="2022" name="Microbiol. Resour. Announc.">
        <title>Metagenome Sequencing to Explore Phylogenomics of Terrestrial Cyanobacteria.</title>
        <authorList>
            <person name="Ward R.D."/>
            <person name="Stajich J.E."/>
            <person name="Johansen J.R."/>
            <person name="Huntemann M."/>
            <person name="Clum A."/>
            <person name="Foster B."/>
            <person name="Foster B."/>
            <person name="Roux S."/>
            <person name="Palaniappan K."/>
            <person name="Varghese N."/>
            <person name="Mukherjee S."/>
            <person name="Reddy T.B.K."/>
            <person name="Daum C."/>
            <person name="Copeland A."/>
            <person name="Chen I.A."/>
            <person name="Ivanova N.N."/>
            <person name="Kyrpides N.C."/>
            <person name="Shapiro N."/>
            <person name="Eloe-Fadrosh E.A."/>
            <person name="Pietrasiak N."/>
        </authorList>
    </citation>
    <scope>NUCLEOTIDE SEQUENCE</scope>
    <source>
        <strain evidence="1">HA4357-MV3</strain>
    </source>
</reference>
<name>A0A9E3LS98_9NOST</name>
<sequence>MKQTYNTPKMIVHGNLAELTQVAGRNLTKDVLFFNGNPSNIQSDDSQDIFCDTNTGNCENRPAGN</sequence>
<dbReference type="NCBIfam" id="NF033521">
    <property type="entry name" value="lasso_leader_L3"/>
    <property type="match status" value="1"/>
</dbReference>
<proteinExistence type="predicted"/>
<reference evidence="1" key="1">
    <citation type="submission" date="2021-05" db="EMBL/GenBank/DDBJ databases">
        <authorList>
            <person name="Pietrasiak N."/>
            <person name="Ward R."/>
            <person name="Stajich J.E."/>
            <person name="Kurbessoian T."/>
        </authorList>
    </citation>
    <scope>NUCLEOTIDE SEQUENCE</scope>
    <source>
        <strain evidence="1">HA4357-MV3</strain>
    </source>
</reference>
<gene>
    <name evidence="1" type="ORF">KME28_07410</name>
</gene>
<protein>
    <submittedName>
        <fullName evidence="1">Lasso peptide</fullName>
    </submittedName>
</protein>
<accession>A0A9E3LS98</accession>
<evidence type="ECO:0000313" key="1">
    <source>
        <dbReference type="EMBL" id="MBW4431547.1"/>
    </source>
</evidence>
<dbReference type="Proteomes" id="UP000813215">
    <property type="component" value="Unassembled WGS sequence"/>
</dbReference>